<comment type="subunit">
    <text evidence="10">Interacts with CHC1 in a Ran-stimulated manner. Interacts with XPO1. Interacts (via its C-terminal R domain) with SMAD2 (dephosphorylated form via its MH1 and MH2 domains); the interaction results in the nuclear export of SMAD2 and termination of the TGF-beta signaling. Interacts (via its C-terminal R domain) with SMAD3 (dephosphorylated form via its MH1 domain); the interaction results in the nuclear export of SMAD3 and termination of the TGF-beta signaling.</text>
</comment>
<feature type="signal peptide" evidence="13">
    <location>
        <begin position="1"/>
        <end position="24"/>
    </location>
</feature>
<dbReference type="CDD" id="cd13180">
    <property type="entry name" value="RanBD_RanBP3"/>
    <property type="match status" value="1"/>
</dbReference>
<gene>
    <name evidence="15" type="primary">RANBP3</name>
</gene>
<feature type="chain" id="PRO_5021353655" description="Ran-binding protein 3" evidence="13">
    <location>
        <begin position="25"/>
        <end position="617"/>
    </location>
</feature>
<dbReference type="InterPro" id="IPR000156">
    <property type="entry name" value="Ran_bind_dom"/>
</dbReference>
<evidence type="ECO:0000313" key="16">
    <source>
        <dbReference type="Proteomes" id="UP000314985"/>
    </source>
</evidence>
<comment type="subcellular location">
    <subcellularLocation>
        <location evidence="2">Cytoplasm</location>
    </subcellularLocation>
    <subcellularLocation>
        <location evidence="1">Nucleus</location>
    </subcellularLocation>
</comment>
<dbReference type="PANTHER" id="PTHR23138">
    <property type="entry name" value="RAN BINDING PROTEIN"/>
    <property type="match status" value="1"/>
</dbReference>
<dbReference type="FunFam" id="2.30.29.30:FF:000106">
    <property type="entry name" value="ran-binding protein 3 isoform X2"/>
    <property type="match status" value="1"/>
</dbReference>
<evidence type="ECO:0000256" key="3">
    <source>
        <dbReference type="ARBA" id="ARBA00022448"/>
    </source>
</evidence>
<evidence type="ECO:0000256" key="6">
    <source>
        <dbReference type="ARBA" id="ARBA00022927"/>
    </source>
</evidence>
<evidence type="ECO:0000256" key="1">
    <source>
        <dbReference type="ARBA" id="ARBA00004123"/>
    </source>
</evidence>
<keyword evidence="7" id="KW-0007">Acetylation</keyword>
<dbReference type="Gene3D" id="2.30.29.30">
    <property type="entry name" value="Pleckstrin-homology domain (PH domain)/Phosphotyrosine-binding domain (PTB)"/>
    <property type="match status" value="1"/>
</dbReference>
<proteinExistence type="predicted"/>
<evidence type="ECO:0000256" key="5">
    <source>
        <dbReference type="ARBA" id="ARBA00022553"/>
    </source>
</evidence>
<dbReference type="InterPro" id="IPR045255">
    <property type="entry name" value="RanBP1-like"/>
</dbReference>
<dbReference type="GO" id="GO:0005634">
    <property type="term" value="C:nucleus"/>
    <property type="evidence" value="ECO:0007669"/>
    <property type="project" value="UniProtKB-SubCell"/>
</dbReference>
<evidence type="ECO:0000256" key="10">
    <source>
        <dbReference type="ARBA" id="ARBA00065474"/>
    </source>
</evidence>
<evidence type="ECO:0000256" key="4">
    <source>
        <dbReference type="ARBA" id="ARBA00022490"/>
    </source>
</evidence>
<evidence type="ECO:0000256" key="8">
    <source>
        <dbReference type="ARBA" id="ARBA00023242"/>
    </source>
</evidence>
<organism evidence="15 16">
    <name type="scientific">Sus scrofa</name>
    <name type="common">Pig</name>
    <dbReference type="NCBI Taxonomy" id="9823"/>
    <lineage>
        <taxon>Eukaryota</taxon>
        <taxon>Metazoa</taxon>
        <taxon>Chordata</taxon>
        <taxon>Craniata</taxon>
        <taxon>Vertebrata</taxon>
        <taxon>Euteleostomi</taxon>
        <taxon>Mammalia</taxon>
        <taxon>Eutheria</taxon>
        <taxon>Laurasiatheria</taxon>
        <taxon>Artiodactyla</taxon>
        <taxon>Suina</taxon>
        <taxon>Suidae</taxon>
        <taxon>Sus</taxon>
    </lineage>
</organism>
<reference evidence="15 16" key="1">
    <citation type="submission" date="2017-08" db="EMBL/GenBank/DDBJ databases">
        <title>USMARCv1.0.</title>
        <authorList>
            <person name="Hannum G.I."/>
            <person name="Koren S."/>
            <person name="Schroeder S.G."/>
            <person name="Chin S.C."/>
            <person name="Nonneman D.J."/>
            <person name="Becker S.A."/>
            <person name="Rosen B.D."/>
            <person name="Bickhart D.M."/>
            <person name="Putnam N.H."/>
            <person name="Green R.E."/>
            <person name="Tuggle C.K."/>
            <person name="Liu H."/>
            <person name="Rohrer G.A."/>
            <person name="Warr A."/>
            <person name="Hall R."/>
            <person name="Kim K."/>
            <person name="Hume D.A."/>
            <person name="Talbot R."/>
            <person name="Chow W."/>
            <person name="Howe K."/>
            <person name="Schwartz A.S."/>
            <person name="Watson M."/>
            <person name="Archibald A.L."/>
            <person name="Phillippy A.M."/>
            <person name="Smith T.P.L."/>
        </authorList>
    </citation>
    <scope>NUCLEOTIDE SEQUENCE [LARGE SCALE GENOMIC DNA]</scope>
</reference>
<feature type="compositionally biased region" description="Basic and acidic residues" evidence="12">
    <location>
        <begin position="269"/>
        <end position="288"/>
    </location>
</feature>
<dbReference type="SMART" id="SM00160">
    <property type="entry name" value="RanBD"/>
    <property type="match status" value="1"/>
</dbReference>
<feature type="compositionally biased region" description="Acidic residues" evidence="12">
    <location>
        <begin position="585"/>
        <end position="594"/>
    </location>
</feature>
<evidence type="ECO:0000256" key="7">
    <source>
        <dbReference type="ARBA" id="ARBA00022990"/>
    </source>
</evidence>
<feature type="region of interest" description="Disordered" evidence="12">
    <location>
        <begin position="122"/>
        <end position="305"/>
    </location>
</feature>
<dbReference type="Proteomes" id="UP000314985">
    <property type="component" value="Chromosome 2"/>
</dbReference>
<feature type="compositionally biased region" description="Low complexity" evidence="12">
    <location>
        <begin position="401"/>
        <end position="413"/>
    </location>
</feature>
<keyword evidence="3" id="KW-0813">Transport</keyword>
<feature type="compositionally biased region" description="Polar residues" evidence="12">
    <location>
        <begin position="238"/>
        <end position="251"/>
    </location>
</feature>
<feature type="region of interest" description="Disordered" evidence="12">
    <location>
        <begin position="384"/>
        <end position="422"/>
    </location>
</feature>
<feature type="compositionally biased region" description="Polar residues" evidence="12">
    <location>
        <begin position="155"/>
        <end position="173"/>
    </location>
</feature>
<dbReference type="PROSITE" id="PS50196">
    <property type="entry name" value="RANBD1"/>
    <property type="match status" value="1"/>
</dbReference>
<dbReference type="InterPro" id="IPR011993">
    <property type="entry name" value="PH-like_dom_sf"/>
</dbReference>
<feature type="region of interest" description="Disordered" evidence="12">
    <location>
        <begin position="566"/>
        <end position="617"/>
    </location>
</feature>
<dbReference type="PANTHER" id="PTHR23138:SF91">
    <property type="entry name" value="RAN-BINDING PROTEIN 3"/>
    <property type="match status" value="1"/>
</dbReference>
<evidence type="ECO:0000256" key="13">
    <source>
        <dbReference type="SAM" id="SignalP"/>
    </source>
</evidence>
<dbReference type="GO" id="GO:0015031">
    <property type="term" value="P:protein transport"/>
    <property type="evidence" value="ECO:0007669"/>
    <property type="project" value="UniProtKB-KW"/>
</dbReference>
<keyword evidence="5" id="KW-0597">Phosphoprotein</keyword>
<dbReference type="SUPFAM" id="SSF50729">
    <property type="entry name" value="PH domain-like"/>
    <property type="match status" value="1"/>
</dbReference>
<feature type="domain" description="RanBD1" evidence="14">
    <location>
        <begin position="436"/>
        <end position="517"/>
    </location>
</feature>
<comment type="function">
    <text evidence="9">Acts as a cofactor for XPO1/CRM1-mediated nuclear export, perhaps as export complex scaffolding protein. Bound to XPO1/CRM1, stabilizes the XPO1/CRM1-cargo interaction. In the absence of Ran-bound GTP prevents binding of XPO1/CRM1 to the nuclear pore complex. Binds to CHC1/RCC1 and increases the guanine nucleotide exchange activity of CHC1/RCC1. Recruits XPO1/CRM1 to CHC1/RCC1 in a Ran-dependent manner. Negative regulator of TGF-beta signaling through interaction with the R-SMAD proteins, SMAD2 and SMAD3, and mediating their nuclear export.</text>
</comment>
<feature type="region of interest" description="Disordered" evidence="12">
    <location>
        <begin position="57"/>
        <end position="95"/>
    </location>
</feature>
<dbReference type="Pfam" id="PF00638">
    <property type="entry name" value="Ran_BP1"/>
    <property type="match status" value="1"/>
</dbReference>
<evidence type="ECO:0000256" key="12">
    <source>
        <dbReference type="SAM" id="MobiDB-lite"/>
    </source>
</evidence>
<dbReference type="Ensembl" id="ENSSSCT00070052203.1">
    <property type="protein sequence ID" value="ENSSSCP00070044176.1"/>
    <property type="gene ID" value="ENSSSCG00070026076.1"/>
</dbReference>
<keyword evidence="6" id="KW-0653">Protein transport</keyword>
<evidence type="ECO:0000313" key="15">
    <source>
        <dbReference type="Ensembl" id="ENSSSCP00070044176.1"/>
    </source>
</evidence>
<evidence type="ECO:0000256" key="11">
    <source>
        <dbReference type="ARBA" id="ARBA00072605"/>
    </source>
</evidence>
<accession>A0A4X1VRK5</accession>
<feature type="compositionally biased region" description="Basic and acidic residues" evidence="12">
    <location>
        <begin position="57"/>
        <end position="84"/>
    </location>
</feature>
<keyword evidence="8" id="KW-0539">Nucleus</keyword>
<evidence type="ECO:0000256" key="2">
    <source>
        <dbReference type="ARBA" id="ARBA00004496"/>
    </source>
</evidence>
<reference evidence="15" key="2">
    <citation type="submission" date="2025-08" db="UniProtKB">
        <authorList>
            <consortium name="Ensembl"/>
        </authorList>
    </citation>
    <scope>IDENTIFICATION</scope>
</reference>
<keyword evidence="4" id="KW-0963">Cytoplasm</keyword>
<evidence type="ECO:0000259" key="14">
    <source>
        <dbReference type="PROSITE" id="PS50196"/>
    </source>
</evidence>
<protein>
    <recommendedName>
        <fullName evidence="11">Ran-binding protein 3</fullName>
    </recommendedName>
</protein>
<keyword evidence="13" id="KW-0732">Signal</keyword>
<evidence type="ECO:0000256" key="9">
    <source>
        <dbReference type="ARBA" id="ARBA00058720"/>
    </source>
</evidence>
<dbReference type="AlphaFoldDB" id="A0A4X1VRK5"/>
<sequence length="617" mass="66024">MFFRVMGFISGLFFLFNLLQTNVALFTKNTVLGGKTPIFLFAEKPAIAPPVFVFQKDKGQKSSAEQKDLSDSGEEPRGEAEAPHHGTGHPESAGEHALELPAPASASASTPEAQLLPFPRELAGRSAGGSSPEGGEDSDREDGNYCPPVKRERTSSLTQFPPSQSVSKNNVFMPSTFCEPSAGNSDSEPEEKSSGFRLKPPTLIHGQAPSAGLPSQKPKEQQRSVLRPAVLQAPQPKALSQTVPSTGTNGVSVPADCTGAVTLASPDNPARRSPSDEVPALEEKESQKNESSNTSEEENCEKKEQVAQQAFVFGQNLRDRVKLINENTEVADMENAGHPSSETPTATNYFLQYISSSLENSTNSADAASSKFIFGQNMSERVLSPPKLNEVSSDANRETIAAESGSESSSQEATPEKESLAESAAAYTKATARKCLLEKVEVITGEEAESNVLQIQCKLFVFDKTSQSWVERGRGLLRLNDMASTDDGTLQSRLVMRTQGSLRLILNTKLWAQMQIDKASEKSIRITAMDTEDQGVKVFLISASSKDTGQLYAALHHRILALRSRVEQEQEAKTPAPEPGAAPSNEDDSDDDDVLAPSGATGSGAGDEGDGQTAGST</sequence>
<name>A0A4X1VRK5_PIG</name>
<dbReference type="GO" id="GO:0005737">
    <property type="term" value="C:cytoplasm"/>
    <property type="evidence" value="ECO:0007669"/>
    <property type="project" value="UniProtKB-SubCell"/>
</dbReference>